<evidence type="ECO:0000313" key="13">
    <source>
        <dbReference type="Proteomes" id="UP000499080"/>
    </source>
</evidence>
<keyword evidence="8" id="KW-0325">Glycoprotein</keyword>
<evidence type="ECO:0000256" key="7">
    <source>
        <dbReference type="ARBA" id="ARBA00023170"/>
    </source>
</evidence>
<feature type="non-terminal residue" evidence="12">
    <location>
        <position position="1"/>
    </location>
</feature>
<dbReference type="Proteomes" id="UP000499080">
    <property type="component" value="Unassembled WGS sequence"/>
</dbReference>
<evidence type="ECO:0000313" key="12">
    <source>
        <dbReference type="EMBL" id="GBN39819.1"/>
    </source>
</evidence>
<dbReference type="Pfam" id="PF10613">
    <property type="entry name" value="Lig_chan-Glu_bd"/>
    <property type="match status" value="1"/>
</dbReference>
<dbReference type="AlphaFoldDB" id="A0A4Y2NMC0"/>
<dbReference type="InterPro" id="IPR019594">
    <property type="entry name" value="Glu/Gly-bd"/>
</dbReference>
<evidence type="ECO:0000256" key="4">
    <source>
        <dbReference type="ARBA" id="ARBA00022989"/>
    </source>
</evidence>
<comment type="caution">
    <text evidence="12">The sequence shown here is derived from an EMBL/GenBank/DDBJ whole genome shotgun (WGS) entry which is preliminary data.</text>
</comment>
<evidence type="ECO:0000256" key="3">
    <source>
        <dbReference type="ARBA" id="ARBA00022692"/>
    </source>
</evidence>
<evidence type="ECO:0000256" key="6">
    <source>
        <dbReference type="ARBA" id="ARBA00023136"/>
    </source>
</evidence>
<keyword evidence="3" id="KW-0812">Transmembrane</keyword>
<comment type="subcellular location">
    <subcellularLocation>
        <location evidence="1">Membrane</location>
        <topology evidence="1">Multi-pass membrane protein</topology>
    </subcellularLocation>
</comment>
<keyword evidence="10" id="KW-0407">Ion channel</keyword>
<dbReference type="EMBL" id="BGPR01210169">
    <property type="protein sequence ID" value="GBN39819.1"/>
    <property type="molecule type" value="Genomic_DNA"/>
</dbReference>
<evidence type="ECO:0000256" key="8">
    <source>
        <dbReference type="ARBA" id="ARBA00023180"/>
    </source>
</evidence>
<keyword evidence="13" id="KW-1185">Reference proteome</keyword>
<keyword evidence="7" id="KW-0675">Receptor</keyword>
<reference evidence="12 13" key="1">
    <citation type="journal article" date="2019" name="Sci. Rep.">
        <title>Orb-weaving spider Araneus ventricosus genome elucidates the spidroin gene catalogue.</title>
        <authorList>
            <person name="Kono N."/>
            <person name="Nakamura H."/>
            <person name="Ohtoshi R."/>
            <person name="Moran D.A.P."/>
            <person name="Shinohara A."/>
            <person name="Yoshida Y."/>
            <person name="Fujiwara M."/>
            <person name="Mori M."/>
            <person name="Tomita M."/>
            <person name="Arakawa K."/>
        </authorList>
    </citation>
    <scope>NUCLEOTIDE SEQUENCE [LARGE SCALE GENOMIC DNA]</scope>
</reference>
<keyword evidence="6" id="KW-0472">Membrane</keyword>
<keyword evidence="4" id="KW-1133">Transmembrane helix</keyword>
<evidence type="ECO:0000256" key="10">
    <source>
        <dbReference type="ARBA" id="ARBA00023303"/>
    </source>
</evidence>
<dbReference type="GO" id="GO:0016020">
    <property type="term" value="C:membrane"/>
    <property type="evidence" value="ECO:0007669"/>
    <property type="project" value="UniProtKB-SubCell"/>
</dbReference>
<keyword evidence="9" id="KW-1071">Ligand-gated ion channel</keyword>
<keyword evidence="5" id="KW-0406">Ion transport</keyword>
<evidence type="ECO:0000256" key="9">
    <source>
        <dbReference type="ARBA" id="ARBA00023286"/>
    </source>
</evidence>
<evidence type="ECO:0000256" key="1">
    <source>
        <dbReference type="ARBA" id="ARBA00004141"/>
    </source>
</evidence>
<dbReference type="OrthoDB" id="6117597at2759"/>
<feature type="domain" description="Ionotropic glutamate receptor L-glutamate and glycine-binding" evidence="11">
    <location>
        <begin position="1"/>
        <end position="60"/>
    </location>
</feature>
<keyword evidence="2" id="KW-0813">Transport</keyword>
<evidence type="ECO:0000256" key="2">
    <source>
        <dbReference type="ARBA" id="ARBA00022448"/>
    </source>
</evidence>
<evidence type="ECO:0000256" key="5">
    <source>
        <dbReference type="ARBA" id="ARBA00023065"/>
    </source>
</evidence>
<dbReference type="Gene3D" id="3.40.190.10">
    <property type="entry name" value="Periplasmic binding protein-like II"/>
    <property type="match status" value="1"/>
</dbReference>
<evidence type="ECO:0000259" key="11">
    <source>
        <dbReference type="Pfam" id="PF10613"/>
    </source>
</evidence>
<dbReference type="GO" id="GO:0015276">
    <property type="term" value="F:ligand-gated monoatomic ion channel activity"/>
    <property type="evidence" value="ECO:0007669"/>
    <property type="project" value="InterPro"/>
</dbReference>
<organism evidence="12 13">
    <name type="scientific">Araneus ventricosus</name>
    <name type="common">Orbweaver spider</name>
    <name type="synonym">Epeira ventricosa</name>
    <dbReference type="NCBI Taxonomy" id="182803"/>
    <lineage>
        <taxon>Eukaryota</taxon>
        <taxon>Metazoa</taxon>
        <taxon>Ecdysozoa</taxon>
        <taxon>Arthropoda</taxon>
        <taxon>Chelicerata</taxon>
        <taxon>Arachnida</taxon>
        <taxon>Araneae</taxon>
        <taxon>Araneomorphae</taxon>
        <taxon>Entelegynae</taxon>
        <taxon>Araneoidea</taxon>
        <taxon>Araneidae</taxon>
        <taxon>Araneus</taxon>
    </lineage>
</organism>
<protein>
    <recommendedName>
        <fullName evidence="11">Ionotropic glutamate receptor L-glutamate and glycine-binding domain-containing protein</fullName>
    </recommendedName>
</protein>
<sequence length="88" mass="9514">YETAYQTDNIYGAKVNGTWTGMIGSMVNNESDISGPYYIDEARAGAVEFSAPVAYSPLTLISGLVSSNKDPFLILALFSTPVKCFEFS</sequence>
<gene>
    <name evidence="12" type="ORF">AVEN_26065_1</name>
</gene>
<name>A0A4Y2NMC0_ARAVE</name>
<accession>A0A4Y2NMC0</accession>
<proteinExistence type="predicted"/>
<dbReference type="SUPFAM" id="SSF53850">
    <property type="entry name" value="Periplasmic binding protein-like II"/>
    <property type="match status" value="1"/>
</dbReference>